<protein>
    <submittedName>
        <fullName evidence="2">Uncharacterized protein</fullName>
    </submittedName>
</protein>
<feature type="compositionally biased region" description="Acidic residues" evidence="1">
    <location>
        <begin position="165"/>
        <end position="179"/>
    </location>
</feature>
<feature type="region of interest" description="Disordered" evidence="1">
    <location>
        <begin position="134"/>
        <end position="188"/>
    </location>
</feature>
<keyword evidence="3" id="KW-1185">Reference proteome</keyword>
<reference evidence="2 3" key="1">
    <citation type="submission" date="2015-02" db="EMBL/GenBank/DDBJ databases">
        <title>Draft Genome Sequences of Two Closely-Related Aflatoxigenic Aspergillus Species Obtained from the Cote d'Ivoire.</title>
        <authorList>
            <person name="Moore G.G."/>
            <person name="Beltz S.B."/>
            <person name="Mack B.M."/>
        </authorList>
    </citation>
    <scope>NUCLEOTIDE SEQUENCE [LARGE SCALE GENOMIC DNA]</scope>
    <source>
        <strain evidence="2 3">SRRC1468</strain>
    </source>
</reference>
<name>A0A0F8V6K7_9EURO</name>
<comment type="caution">
    <text evidence="2">The sequence shown here is derived from an EMBL/GenBank/DDBJ whole genome shotgun (WGS) entry which is preliminary data.</text>
</comment>
<dbReference type="OrthoDB" id="3508621at2759"/>
<dbReference type="EMBL" id="JZBS01000003">
    <property type="protein sequence ID" value="KKK27388.1"/>
    <property type="molecule type" value="Genomic_DNA"/>
</dbReference>
<dbReference type="AlphaFoldDB" id="A0A0F8V6K7"/>
<evidence type="ECO:0000256" key="1">
    <source>
        <dbReference type="SAM" id="MobiDB-lite"/>
    </source>
</evidence>
<organism evidence="2 3">
    <name type="scientific">Aspergillus rambellii</name>
    <dbReference type="NCBI Taxonomy" id="308745"/>
    <lineage>
        <taxon>Eukaryota</taxon>
        <taxon>Fungi</taxon>
        <taxon>Dikarya</taxon>
        <taxon>Ascomycota</taxon>
        <taxon>Pezizomycotina</taxon>
        <taxon>Eurotiomycetes</taxon>
        <taxon>Eurotiomycetidae</taxon>
        <taxon>Eurotiales</taxon>
        <taxon>Aspergillaceae</taxon>
        <taxon>Aspergillus</taxon>
        <taxon>Aspergillus subgen. Nidulantes</taxon>
    </lineage>
</organism>
<accession>A0A0F8V6K7</accession>
<evidence type="ECO:0000313" key="3">
    <source>
        <dbReference type="Proteomes" id="UP000034291"/>
    </source>
</evidence>
<sequence length="385" mass="44323">MSIKLPQTEAERNTWIKFHKLADLTVHDDIKLASASTIKEQQYLALRVLWKTHKSKDLDVEKFDLKIWISKADELLRSFQSWQGYRQSFKTSIIPEGTFALARKYQKQAALSTDETLRPSVSVSPISQRTRSQISSLTKRLRDAQLQTPTKSREDPLDYFKIEGEEKEEDENDEDENEETPFVSPGPSEIVNLMYPPTKDEQIVNTALVDFLNALTMHFPAANDWTLHRKSFKADFQKASFEARTDGYLEDHSDPDKARALIEVKPIMRNKKRDRICMQEAAQMAAWIKTDPDLHGCLNKPGRRLHISQDRHQLFIIIAEYSQDYIDYLNKKPPVGSALPFLTMHEYGAWDTSILREMDSIARIILAIALRAHSDCRGASKLTDK</sequence>
<evidence type="ECO:0000313" key="2">
    <source>
        <dbReference type="EMBL" id="KKK27388.1"/>
    </source>
</evidence>
<dbReference type="STRING" id="308745.A0A0F8V6K7"/>
<proteinExistence type="predicted"/>
<feature type="compositionally biased region" description="Basic and acidic residues" evidence="1">
    <location>
        <begin position="151"/>
        <end position="164"/>
    </location>
</feature>
<dbReference type="Proteomes" id="UP000034291">
    <property type="component" value="Unassembled WGS sequence"/>
</dbReference>
<gene>
    <name evidence="2" type="ORF">ARAM_002291</name>
</gene>